<name>A0A8S5NH84_9CAUD</name>
<accession>A0A8S5NH84</accession>
<protein>
    <submittedName>
        <fullName evidence="1">Ethylene-responsive transcription factor</fullName>
    </submittedName>
</protein>
<evidence type="ECO:0000313" key="1">
    <source>
        <dbReference type="EMBL" id="DAD93475.1"/>
    </source>
</evidence>
<dbReference type="SUPFAM" id="SSF54171">
    <property type="entry name" value="DNA-binding domain"/>
    <property type="match status" value="1"/>
</dbReference>
<dbReference type="GO" id="GO:0003677">
    <property type="term" value="F:DNA binding"/>
    <property type="evidence" value="ECO:0007669"/>
    <property type="project" value="InterPro"/>
</dbReference>
<organism evidence="1">
    <name type="scientific">Myoviridae sp. ct0wg9</name>
    <dbReference type="NCBI Taxonomy" id="2826600"/>
    <lineage>
        <taxon>Viruses</taxon>
        <taxon>Duplodnaviria</taxon>
        <taxon>Heunggongvirae</taxon>
        <taxon>Uroviricota</taxon>
        <taxon>Caudoviricetes</taxon>
    </lineage>
</organism>
<proteinExistence type="predicted"/>
<reference evidence="1" key="1">
    <citation type="journal article" date="2021" name="Proc. Natl. Acad. Sci. U.S.A.">
        <title>A Catalog of Tens of Thousands of Viruses from Human Metagenomes Reveals Hidden Associations with Chronic Diseases.</title>
        <authorList>
            <person name="Tisza M.J."/>
            <person name="Buck C.B."/>
        </authorList>
    </citation>
    <scope>NUCLEOTIDE SEQUENCE</scope>
    <source>
        <strain evidence="1">Ct0wg9</strain>
    </source>
</reference>
<sequence>MSDRFKKIEGQRFGRLVAISPTEKRDTNGSVIWKCKCDCGNIAEVSAKSLTAESGRNTRSCGCVLKDYQRTKGAQILREEVKKDCVEGTKINSLSRKISINNTSGIKGVSWDKRKSKWIAQICFKRTNYRLGYYDNIEDAAKARKDAEEKFYKPIIEKYKGEKNDRS</sequence>
<dbReference type="InterPro" id="IPR016177">
    <property type="entry name" value="DNA-bd_dom_sf"/>
</dbReference>
<dbReference type="EMBL" id="BK015160">
    <property type="protein sequence ID" value="DAD93475.1"/>
    <property type="molecule type" value="Genomic_DNA"/>
</dbReference>
<dbReference type="Gene3D" id="1.20.5.2050">
    <property type="match status" value="1"/>
</dbReference>